<feature type="transmembrane region" description="Helical" evidence="1">
    <location>
        <begin position="98"/>
        <end position="119"/>
    </location>
</feature>
<dbReference type="OrthoDB" id="199847at2157"/>
<dbReference type="Proteomes" id="UP000000810">
    <property type="component" value="Chromosome"/>
</dbReference>
<evidence type="ECO:0008006" key="6">
    <source>
        <dbReference type="Google" id="ProtNLM"/>
    </source>
</evidence>
<reference evidence="2 4" key="4">
    <citation type="journal article" date="2003" name="Mol. Microbiol.">
        <title>An integrated analysis of the genome of the hyperthermophilic archaeon Pyrococcus abyssi.</title>
        <authorList>
            <person name="Cohen G."/>
            <person name="Barbe V."/>
            <person name="Flament D."/>
            <person name="Galperin M."/>
            <person name="Heilig R."/>
            <person name="Ripp R."/>
            <person name="Lecompte O."/>
            <person name="Prieur D."/>
            <person name="Poch O."/>
            <person name="Quellerou J."/>
            <person name="Thierry J.C."/>
            <person name="Van der Oost J."/>
            <person name="Weissenbach J."/>
            <person name="Zivanovic Y."/>
            <person name="Forterre P."/>
        </authorList>
    </citation>
    <scope>NUCLEOTIDE SEQUENCE [LARGE SCALE GENOMIC DNA]</scope>
    <source>
        <strain evidence="4">GE5 / Orsay</strain>
        <strain evidence="2">Orsay</strain>
    </source>
</reference>
<name>Q9V2B4_PYRAB</name>
<dbReference type="RefSeq" id="WP_010867284.1">
    <property type="nucleotide sequence ID" value="NC_000868.1"/>
</dbReference>
<dbReference type="PATRIC" id="fig|272844.11.peg.175"/>
<dbReference type="eggNOG" id="arCOG04590">
    <property type="taxonomic scope" value="Archaea"/>
</dbReference>
<dbReference type="EMBL" id="HE613800">
    <property type="protein sequence ID" value="CCE69536.1"/>
    <property type="molecule type" value="Genomic_DNA"/>
</dbReference>
<keyword evidence="1" id="KW-0472">Membrane</keyword>
<feature type="transmembrane region" description="Helical" evidence="1">
    <location>
        <begin position="158"/>
        <end position="175"/>
    </location>
</feature>
<dbReference type="InterPro" id="IPR007404">
    <property type="entry name" value="YdjM-like"/>
</dbReference>
<dbReference type="KEGG" id="pab:PAB0107"/>
<organism evidence="2 4">
    <name type="scientific">Pyrococcus abyssi (strain GE5 / Orsay)</name>
    <dbReference type="NCBI Taxonomy" id="272844"/>
    <lineage>
        <taxon>Archaea</taxon>
        <taxon>Methanobacteriati</taxon>
        <taxon>Methanobacteriota</taxon>
        <taxon>Thermococci</taxon>
        <taxon>Thermococcales</taxon>
        <taxon>Thermococcaceae</taxon>
        <taxon>Pyrococcus</taxon>
    </lineage>
</organism>
<dbReference type="AlphaFoldDB" id="Q9V2B4"/>
<feature type="transmembrane region" description="Helical" evidence="1">
    <location>
        <begin position="126"/>
        <end position="146"/>
    </location>
</feature>
<dbReference type="EMBL" id="AJ248283">
    <property type="protein sequence ID" value="CAB49084.1"/>
    <property type="molecule type" value="Genomic_DNA"/>
</dbReference>
<dbReference type="Pfam" id="PF04307">
    <property type="entry name" value="YdjM"/>
    <property type="match status" value="1"/>
</dbReference>
<dbReference type="Proteomes" id="UP000009139">
    <property type="component" value="Chromosome"/>
</dbReference>
<evidence type="ECO:0000313" key="5">
    <source>
        <dbReference type="Proteomes" id="UP000009139"/>
    </source>
</evidence>
<evidence type="ECO:0000313" key="3">
    <source>
        <dbReference type="EMBL" id="CCE69536.1"/>
    </source>
</evidence>
<keyword evidence="1" id="KW-1133">Transmembrane helix</keyword>
<proteinExistence type="predicted"/>
<reference evidence="2" key="3">
    <citation type="journal article" date="2001" name="Genome Res.">
        <title>Genome evolution at the genus level: comparison of three complete genomes of hyperthermophilic archaea.</title>
        <authorList>
            <person name="Lecompte O."/>
            <person name="Ripp R."/>
            <person name="Puzos-Barbe V."/>
            <person name="Duprat S."/>
            <person name="Heilig R."/>
            <person name="Dietrich J."/>
            <person name="Thierry J.C."/>
            <person name="Poch O."/>
        </authorList>
    </citation>
    <scope>NUCLEOTIDE SEQUENCE</scope>
    <source>
        <strain evidence="2">Orsay</strain>
    </source>
</reference>
<sequence length="179" mass="20424">MDGYFNKATNIKIERHIWKRDRGDFLSLSSNPEISPLILLVIGSIFPDLDVFTFFSFESLALHGGEDIRKEHRSYLHSLLFLAPLVLVSLAFKSLFMFTIGAASHLFLDFFSGVIPFFYPLKRKGYGVKIILSIGTGFSIKAKIILRYPDPKIERKIEISKSIYLLLLTLILFLAKCCK</sequence>
<feature type="transmembrane region" description="Helical" evidence="1">
    <location>
        <begin position="74"/>
        <end position="92"/>
    </location>
</feature>
<dbReference type="HOGENOM" id="CLU_117973_0_0_2"/>
<reference evidence="3 5" key="5">
    <citation type="journal article" date="2012" name="Curr. Microbiol.">
        <title>Re-annotation of two hyperthermophilic archaea Pyrococcus abyssi GE5 and Pyrococcus furiosus DSM 3638.</title>
        <authorList>
            <person name="Gao J."/>
            <person name="Wang J."/>
        </authorList>
    </citation>
    <scope>GENOME REANNOTATION</scope>
    <source>
        <strain evidence="3">GE5</strain>
        <strain evidence="5">GE5 / Orsay</strain>
    </source>
</reference>
<gene>
    <name evidence="2" type="ordered locus">PAB0107</name>
</gene>
<accession>Q9V2B4</accession>
<reference evidence="2" key="1">
    <citation type="submission" date="1999-07" db="EMBL/GenBank/DDBJ databases">
        <authorList>
            <person name="Genoscope"/>
        </authorList>
    </citation>
    <scope>NUCLEOTIDE SEQUENCE</scope>
    <source>
        <strain evidence="2">Orsay</strain>
    </source>
</reference>
<keyword evidence="1" id="KW-0812">Transmembrane</keyword>
<evidence type="ECO:0000313" key="2">
    <source>
        <dbReference type="EMBL" id="CAB49084.1"/>
    </source>
</evidence>
<keyword evidence="4" id="KW-1185">Reference proteome</keyword>
<reference evidence="2" key="2">
    <citation type="journal article" date="2000" name="J. Mol. Biol.">
        <title>Archaeal homologs of eukaryotic methylation guide small nucleolar RNAs: lessons from the Pyrococcus genomes.</title>
        <authorList>
            <person name="Gaspin C."/>
            <person name="Cavaille J."/>
            <person name="Erauso G."/>
        </authorList>
    </citation>
    <scope>NUCLEOTIDE SEQUENCE</scope>
    <source>
        <strain evidence="2">Orsay</strain>
    </source>
</reference>
<dbReference type="PIR" id="E75204">
    <property type="entry name" value="E75204"/>
</dbReference>
<evidence type="ECO:0000256" key="1">
    <source>
        <dbReference type="SAM" id="Phobius"/>
    </source>
</evidence>
<protein>
    <recommendedName>
        <fullName evidence="6">Membrane-bound metal-dependent hydrolase</fullName>
    </recommendedName>
</protein>
<evidence type="ECO:0000313" key="4">
    <source>
        <dbReference type="Proteomes" id="UP000000810"/>
    </source>
</evidence>